<evidence type="ECO:0000256" key="5">
    <source>
        <dbReference type="ARBA" id="ARBA00022771"/>
    </source>
</evidence>
<dbReference type="CDD" id="cd16667">
    <property type="entry name" value="RING-H2_RNF126-like"/>
    <property type="match status" value="1"/>
</dbReference>
<evidence type="ECO:0000259" key="10">
    <source>
        <dbReference type="PROSITE" id="PS50089"/>
    </source>
</evidence>
<dbReference type="PANTHER" id="PTHR15710">
    <property type="entry name" value="E3 UBIQUITIN-PROTEIN LIGASE PRAJA"/>
    <property type="match status" value="1"/>
</dbReference>
<dbReference type="FunFam" id="3.30.40.10:FF:000022">
    <property type="entry name" value="E3 ubiquitin-protein ligase RING1-like"/>
    <property type="match status" value="1"/>
</dbReference>
<feature type="compositionally biased region" description="Pro residues" evidence="9">
    <location>
        <begin position="7"/>
        <end position="17"/>
    </location>
</feature>
<dbReference type="GO" id="GO:0005737">
    <property type="term" value="C:cytoplasm"/>
    <property type="evidence" value="ECO:0007669"/>
    <property type="project" value="TreeGrafter"/>
</dbReference>
<dbReference type="EMBL" id="QPKB01000009">
    <property type="protein sequence ID" value="RWR92585.1"/>
    <property type="molecule type" value="Genomic_DNA"/>
</dbReference>
<gene>
    <name evidence="11" type="ORF">CKAN_02180200</name>
</gene>
<organism evidence="11 12">
    <name type="scientific">Cinnamomum micranthum f. kanehirae</name>
    <dbReference type="NCBI Taxonomy" id="337451"/>
    <lineage>
        <taxon>Eukaryota</taxon>
        <taxon>Viridiplantae</taxon>
        <taxon>Streptophyta</taxon>
        <taxon>Embryophyta</taxon>
        <taxon>Tracheophyta</taxon>
        <taxon>Spermatophyta</taxon>
        <taxon>Magnoliopsida</taxon>
        <taxon>Magnoliidae</taxon>
        <taxon>Laurales</taxon>
        <taxon>Lauraceae</taxon>
        <taxon>Cinnamomum</taxon>
    </lineage>
</organism>
<proteinExistence type="predicted"/>
<keyword evidence="5 8" id="KW-0863">Zinc-finger</keyword>
<evidence type="ECO:0000256" key="4">
    <source>
        <dbReference type="ARBA" id="ARBA00022723"/>
    </source>
</evidence>
<evidence type="ECO:0000256" key="8">
    <source>
        <dbReference type="PROSITE-ProRule" id="PRU00175"/>
    </source>
</evidence>
<dbReference type="GO" id="GO:0016567">
    <property type="term" value="P:protein ubiquitination"/>
    <property type="evidence" value="ECO:0007669"/>
    <property type="project" value="TreeGrafter"/>
</dbReference>
<dbReference type="GO" id="GO:0061630">
    <property type="term" value="F:ubiquitin protein ligase activity"/>
    <property type="evidence" value="ECO:0007669"/>
    <property type="project" value="UniProtKB-EC"/>
</dbReference>
<dbReference type="SMART" id="SM00184">
    <property type="entry name" value="RING"/>
    <property type="match status" value="1"/>
</dbReference>
<accession>A0A443PPC1</accession>
<sequence>MSLNSTPPTPPPPPPPPPHRRPLRLSPIRSYRQYWCYQCHQTVRILSLPNSDIFCPRCNGQFLQEIEFTRPRLVLDLSGIDRSPTSRLIEALSAALGPPIWRQPTDLDHRRIHPLSEVDPETLHGFRIILRTNGPTITPLEENPVPPPRANINDYFTGPGLHELIDELTQNDRPGPPPAPPSAIEAIPRVKITSTHMINESVCPVCKEEFEVGVEVRELPCNHVYHSDCIVPWLQIHNSCPVCRHELPVAFAIDLRTDGEDHRGEHRRRRWNPFSLLWPFRSSSSGTYDYRNPPDGGGSRARDVGSFESNLCQLHEKLWFDAHDFNISSPHPAEMAVQILPQLVPWEVGTETTMCSFCNTHCS</sequence>
<evidence type="ECO:0000256" key="9">
    <source>
        <dbReference type="SAM" id="MobiDB-lite"/>
    </source>
</evidence>
<dbReference type="Pfam" id="PF14369">
    <property type="entry name" value="Zn_ribbon_19"/>
    <property type="match status" value="1"/>
</dbReference>
<dbReference type="Proteomes" id="UP000283530">
    <property type="component" value="Unassembled WGS sequence"/>
</dbReference>
<keyword evidence="12" id="KW-1185">Reference proteome</keyword>
<name>A0A443PPC1_9MAGN</name>
<keyword evidence="3" id="KW-0808">Transferase</keyword>
<keyword evidence="4" id="KW-0479">Metal-binding</keyword>
<evidence type="ECO:0000313" key="12">
    <source>
        <dbReference type="Proteomes" id="UP000283530"/>
    </source>
</evidence>
<keyword evidence="6" id="KW-0833">Ubl conjugation pathway</keyword>
<evidence type="ECO:0000256" key="1">
    <source>
        <dbReference type="ARBA" id="ARBA00000900"/>
    </source>
</evidence>
<dbReference type="Pfam" id="PF13639">
    <property type="entry name" value="zf-RING_2"/>
    <property type="match status" value="1"/>
</dbReference>
<dbReference type="PROSITE" id="PS50089">
    <property type="entry name" value="ZF_RING_2"/>
    <property type="match status" value="1"/>
</dbReference>
<keyword evidence="7" id="KW-0862">Zinc</keyword>
<dbReference type="STRING" id="337451.A0A443PPC1"/>
<dbReference type="PANTHER" id="PTHR15710:SF18">
    <property type="entry name" value="RING-TYPE E3 UBIQUITIN TRANSFERASE"/>
    <property type="match status" value="1"/>
</dbReference>
<evidence type="ECO:0000256" key="6">
    <source>
        <dbReference type="ARBA" id="ARBA00022786"/>
    </source>
</evidence>
<dbReference type="SUPFAM" id="SSF57850">
    <property type="entry name" value="RING/U-box"/>
    <property type="match status" value="1"/>
</dbReference>
<dbReference type="EC" id="2.3.2.27" evidence="2"/>
<reference evidence="11 12" key="1">
    <citation type="journal article" date="2019" name="Nat. Plants">
        <title>Stout camphor tree genome fills gaps in understanding of flowering plant genome evolution.</title>
        <authorList>
            <person name="Chaw S.M."/>
            <person name="Liu Y.C."/>
            <person name="Wu Y.W."/>
            <person name="Wang H.Y."/>
            <person name="Lin C.I."/>
            <person name="Wu C.S."/>
            <person name="Ke H.M."/>
            <person name="Chang L.Y."/>
            <person name="Hsu C.Y."/>
            <person name="Yang H.T."/>
            <person name="Sudianto E."/>
            <person name="Hsu M.H."/>
            <person name="Wu K.P."/>
            <person name="Wang L.N."/>
            <person name="Leebens-Mack J.H."/>
            <person name="Tsai I.J."/>
        </authorList>
    </citation>
    <scope>NUCLEOTIDE SEQUENCE [LARGE SCALE GENOMIC DNA]</scope>
    <source>
        <strain evidence="12">cv. Chaw 1501</strain>
        <tissue evidence="11">Young leaves</tissue>
    </source>
</reference>
<protein>
    <recommendedName>
        <fullName evidence="2">RING-type E3 ubiquitin transferase</fullName>
        <ecNumber evidence="2">2.3.2.27</ecNumber>
    </recommendedName>
</protein>
<evidence type="ECO:0000313" key="11">
    <source>
        <dbReference type="EMBL" id="RWR92585.1"/>
    </source>
</evidence>
<dbReference type="InterPro" id="IPR013083">
    <property type="entry name" value="Znf_RING/FYVE/PHD"/>
</dbReference>
<evidence type="ECO:0000256" key="7">
    <source>
        <dbReference type="ARBA" id="ARBA00022833"/>
    </source>
</evidence>
<dbReference type="InterPro" id="IPR039525">
    <property type="entry name" value="RNF126-like_zinc-ribbon"/>
</dbReference>
<dbReference type="GO" id="GO:0008270">
    <property type="term" value="F:zinc ion binding"/>
    <property type="evidence" value="ECO:0007669"/>
    <property type="project" value="UniProtKB-KW"/>
</dbReference>
<dbReference type="Gene3D" id="3.30.40.10">
    <property type="entry name" value="Zinc/RING finger domain, C3HC4 (zinc finger)"/>
    <property type="match status" value="1"/>
</dbReference>
<evidence type="ECO:0000256" key="3">
    <source>
        <dbReference type="ARBA" id="ARBA00022679"/>
    </source>
</evidence>
<comment type="catalytic activity">
    <reaction evidence="1">
        <text>S-ubiquitinyl-[E2 ubiquitin-conjugating enzyme]-L-cysteine + [acceptor protein]-L-lysine = [E2 ubiquitin-conjugating enzyme]-L-cysteine + N(6)-ubiquitinyl-[acceptor protein]-L-lysine.</text>
        <dbReference type="EC" id="2.3.2.27"/>
    </reaction>
</comment>
<dbReference type="InterPro" id="IPR001841">
    <property type="entry name" value="Znf_RING"/>
</dbReference>
<feature type="domain" description="RING-type" evidence="10">
    <location>
        <begin position="203"/>
        <end position="244"/>
    </location>
</feature>
<dbReference type="OrthoDB" id="8062037at2759"/>
<feature type="region of interest" description="Disordered" evidence="9">
    <location>
        <begin position="1"/>
        <end position="23"/>
    </location>
</feature>
<evidence type="ECO:0000256" key="2">
    <source>
        <dbReference type="ARBA" id="ARBA00012483"/>
    </source>
</evidence>
<comment type="caution">
    <text evidence="11">The sequence shown here is derived from an EMBL/GenBank/DDBJ whole genome shotgun (WGS) entry which is preliminary data.</text>
</comment>
<dbReference type="AlphaFoldDB" id="A0A443PPC1"/>